<dbReference type="Pfam" id="PF13181">
    <property type="entry name" value="TPR_8"/>
    <property type="match status" value="1"/>
</dbReference>
<feature type="signal peptide" evidence="2">
    <location>
        <begin position="1"/>
        <end position="22"/>
    </location>
</feature>
<dbReference type="RefSeq" id="WP_169074278.1">
    <property type="nucleotide sequence ID" value="NZ_JABBXH010000002.1"/>
</dbReference>
<organism evidence="3 4">
    <name type="scientific">Thalassotalea algicola</name>
    <dbReference type="NCBI Taxonomy" id="2716224"/>
    <lineage>
        <taxon>Bacteria</taxon>
        <taxon>Pseudomonadati</taxon>
        <taxon>Pseudomonadota</taxon>
        <taxon>Gammaproteobacteria</taxon>
        <taxon>Alteromonadales</taxon>
        <taxon>Colwelliaceae</taxon>
        <taxon>Thalassotalea</taxon>
    </lineage>
</organism>
<keyword evidence="4" id="KW-1185">Reference proteome</keyword>
<comment type="caution">
    <text evidence="3">The sequence shown here is derived from an EMBL/GenBank/DDBJ whole genome shotgun (WGS) entry which is preliminary data.</text>
</comment>
<feature type="repeat" description="TPR" evidence="1">
    <location>
        <begin position="300"/>
        <end position="333"/>
    </location>
</feature>
<gene>
    <name evidence="3" type="ORF">HII17_05055</name>
</gene>
<evidence type="ECO:0000256" key="2">
    <source>
        <dbReference type="SAM" id="SignalP"/>
    </source>
</evidence>
<keyword evidence="1" id="KW-0802">TPR repeat</keyword>
<accession>A0A7Y0LAM4</accession>
<dbReference type="SUPFAM" id="SSF48452">
    <property type="entry name" value="TPR-like"/>
    <property type="match status" value="1"/>
</dbReference>
<evidence type="ECO:0000256" key="1">
    <source>
        <dbReference type="PROSITE-ProRule" id="PRU00339"/>
    </source>
</evidence>
<name>A0A7Y0LAM4_9GAMM</name>
<dbReference type="PROSITE" id="PS51257">
    <property type="entry name" value="PROKAR_LIPOPROTEIN"/>
    <property type="match status" value="1"/>
</dbReference>
<dbReference type="InterPro" id="IPR011990">
    <property type="entry name" value="TPR-like_helical_dom_sf"/>
</dbReference>
<reference evidence="3 4" key="1">
    <citation type="submission" date="2020-04" db="EMBL/GenBank/DDBJ databases">
        <title>Thalassotalea sp. M1531, isolated from the surface of marine red alga.</title>
        <authorList>
            <person name="Pang L."/>
            <person name="Lu D.-C."/>
        </authorList>
    </citation>
    <scope>NUCLEOTIDE SEQUENCE [LARGE SCALE GENOMIC DNA]</scope>
    <source>
        <strain evidence="3 4">M1531</strain>
    </source>
</reference>
<dbReference type="EMBL" id="JABBXH010000002">
    <property type="protein sequence ID" value="NMP30926.1"/>
    <property type="molecule type" value="Genomic_DNA"/>
</dbReference>
<dbReference type="InterPro" id="IPR019734">
    <property type="entry name" value="TPR_rpt"/>
</dbReference>
<sequence>MRLILLVLMTLVVSGCSYQKLAEQPPAVSIPINHQIFDTTEVSVTSEAELFYLTPSQQSNFFAYFNKEISKGKLKHEAISDYLLKHLTNFSYYGETLAASQALGQEKGNCMSLAILTTALAKLVGVEYGYREVITLPVYKKQNNLILSSIHLQTKLFNPEPSDIVLKSVAGRSGILIDYFPNASNIKSRYLRYPQFIAMYYKNIASDALVEDQLSVAYANAMRAYHFDGGNPEVLNLMAVIHRRAGDEQTAEQIYQTARAIDEDNLSLLSNHITLLNSQQRQEEVLALRKQIDKLDDRNPYSWLEQAYVAHNQGKMRDAERYYKKTLELAPYVNQAYFGLYQVYMSKDQEHRAKATLAQALEWTHDNRERKQLKYKLYGRNIMLKANE</sequence>
<evidence type="ECO:0000313" key="4">
    <source>
        <dbReference type="Proteomes" id="UP000568664"/>
    </source>
</evidence>
<proteinExistence type="predicted"/>
<protein>
    <recommendedName>
        <fullName evidence="5">Tetratricopeptide repeat protein</fullName>
    </recommendedName>
</protein>
<keyword evidence="2" id="KW-0732">Signal</keyword>
<evidence type="ECO:0008006" key="5">
    <source>
        <dbReference type="Google" id="ProtNLM"/>
    </source>
</evidence>
<feature type="chain" id="PRO_5030676134" description="Tetratricopeptide repeat protein" evidence="2">
    <location>
        <begin position="23"/>
        <end position="388"/>
    </location>
</feature>
<dbReference type="AlphaFoldDB" id="A0A7Y0LAM4"/>
<dbReference type="PROSITE" id="PS50005">
    <property type="entry name" value="TPR"/>
    <property type="match status" value="1"/>
</dbReference>
<dbReference type="Proteomes" id="UP000568664">
    <property type="component" value="Unassembled WGS sequence"/>
</dbReference>
<dbReference type="SMART" id="SM00028">
    <property type="entry name" value="TPR"/>
    <property type="match status" value="2"/>
</dbReference>
<evidence type="ECO:0000313" key="3">
    <source>
        <dbReference type="EMBL" id="NMP30926.1"/>
    </source>
</evidence>
<dbReference type="Gene3D" id="1.25.40.10">
    <property type="entry name" value="Tetratricopeptide repeat domain"/>
    <property type="match status" value="1"/>
</dbReference>